<reference evidence="1 2" key="1">
    <citation type="journal article" date="2020" name="BMC Genomics">
        <title>Intraspecific diversification of the crop wild relative Brassica cretica Lam. using demographic model selection.</title>
        <authorList>
            <person name="Kioukis A."/>
            <person name="Michalopoulou V.A."/>
            <person name="Briers L."/>
            <person name="Pirintsos S."/>
            <person name="Studholme D.J."/>
            <person name="Pavlidis P."/>
            <person name="Sarris P.F."/>
        </authorList>
    </citation>
    <scope>NUCLEOTIDE SEQUENCE [LARGE SCALE GENOMIC DNA]</scope>
    <source>
        <strain evidence="2">cv. PFS-1207/04</strain>
    </source>
</reference>
<accession>A0ABQ7ACR4</accession>
<comment type="caution">
    <text evidence="1">The sequence shown here is derived from an EMBL/GenBank/DDBJ whole genome shotgun (WGS) entry which is preliminary data.</text>
</comment>
<evidence type="ECO:0000313" key="2">
    <source>
        <dbReference type="Proteomes" id="UP000266723"/>
    </source>
</evidence>
<protein>
    <submittedName>
        <fullName evidence="1">Uncharacterized protein</fullName>
    </submittedName>
</protein>
<sequence length="211" mass="23846">MEWMLQLSTCQVFGTDCKDLVSMIQDPGAWLNFSTELGKILGHESCRSPLLLALSPPYILYLGRFAPFPGPDSSRDGLFHFSSPFMIIFGKLTFIFSCKIKNRPAYQPWAQFCSKIRDETWVLRPRARGLCYGNLAEDARFRDRRSFLAYGRGDLGAGRPRPGARSYARFTEEWSFCLARGSCRGDEGLSIDVAALLSIDSDARIWAEHIL</sequence>
<gene>
    <name evidence="1" type="ORF">DY000_02054590</name>
</gene>
<keyword evidence="2" id="KW-1185">Reference proteome</keyword>
<evidence type="ECO:0000313" key="1">
    <source>
        <dbReference type="EMBL" id="KAF3495512.1"/>
    </source>
</evidence>
<dbReference type="EMBL" id="QGKV02002055">
    <property type="protein sequence ID" value="KAF3495512.1"/>
    <property type="molecule type" value="Genomic_DNA"/>
</dbReference>
<organism evidence="1 2">
    <name type="scientific">Brassica cretica</name>
    <name type="common">Mustard</name>
    <dbReference type="NCBI Taxonomy" id="69181"/>
    <lineage>
        <taxon>Eukaryota</taxon>
        <taxon>Viridiplantae</taxon>
        <taxon>Streptophyta</taxon>
        <taxon>Embryophyta</taxon>
        <taxon>Tracheophyta</taxon>
        <taxon>Spermatophyta</taxon>
        <taxon>Magnoliopsida</taxon>
        <taxon>eudicotyledons</taxon>
        <taxon>Gunneridae</taxon>
        <taxon>Pentapetalae</taxon>
        <taxon>rosids</taxon>
        <taxon>malvids</taxon>
        <taxon>Brassicales</taxon>
        <taxon>Brassicaceae</taxon>
        <taxon>Brassiceae</taxon>
        <taxon>Brassica</taxon>
    </lineage>
</organism>
<name>A0ABQ7ACR4_BRACR</name>
<dbReference type="Proteomes" id="UP000266723">
    <property type="component" value="Unassembled WGS sequence"/>
</dbReference>
<proteinExistence type="predicted"/>